<evidence type="ECO:0000256" key="5">
    <source>
        <dbReference type="ARBA" id="ARBA00022927"/>
    </source>
</evidence>
<feature type="domain" description="Protein export membrane protein SecD/SecF C-terminal" evidence="10">
    <location>
        <begin position="115"/>
        <end position="296"/>
    </location>
</feature>
<accession>A0A0F5MP24</accession>
<keyword evidence="7 9" id="KW-0811">Translocation</keyword>
<dbReference type="GO" id="GO:0043952">
    <property type="term" value="P:protein transport by the Sec complex"/>
    <property type="evidence" value="ECO:0007669"/>
    <property type="project" value="UniProtKB-UniRule"/>
</dbReference>
<evidence type="ECO:0000256" key="7">
    <source>
        <dbReference type="ARBA" id="ARBA00023010"/>
    </source>
</evidence>
<feature type="transmembrane region" description="Helical" evidence="9">
    <location>
        <begin position="244"/>
        <end position="263"/>
    </location>
</feature>
<evidence type="ECO:0000256" key="2">
    <source>
        <dbReference type="ARBA" id="ARBA00022448"/>
    </source>
</evidence>
<dbReference type="Gene3D" id="1.20.1640.10">
    <property type="entry name" value="Multidrug efflux transporter AcrB transmembrane domain"/>
    <property type="match status" value="1"/>
</dbReference>
<keyword evidence="2 9" id="KW-0813">Transport</keyword>
<name>A0A0F5MP24_9RICK</name>
<evidence type="ECO:0000256" key="3">
    <source>
        <dbReference type="ARBA" id="ARBA00022475"/>
    </source>
</evidence>
<keyword evidence="12" id="KW-1185">Reference proteome</keyword>
<comment type="subcellular location">
    <subcellularLocation>
        <location evidence="1 9">Cell membrane</location>
        <topology evidence="1 9">Multi-pass membrane protein</topology>
    </subcellularLocation>
</comment>
<proteinExistence type="inferred from homology"/>
<keyword evidence="3 9" id="KW-1003">Cell membrane</keyword>
<evidence type="ECO:0000313" key="12">
    <source>
        <dbReference type="Proteomes" id="UP000033358"/>
    </source>
</evidence>
<dbReference type="Pfam" id="PF07549">
    <property type="entry name" value="Sec_GG"/>
    <property type="match status" value="1"/>
</dbReference>
<evidence type="ECO:0000256" key="6">
    <source>
        <dbReference type="ARBA" id="ARBA00022989"/>
    </source>
</evidence>
<dbReference type="PANTHER" id="PTHR30081">
    <property type="entry name" value="PROTEIN-EXPORT MEMBRANE PROTEIN SEC"/>
    <property type="match status" value="1"/>
</dbReference>
<feature type="transmembrane region" description="Helical" evidence="9">
    <location>
        <begin position="142"/>
        <end position="159"/>
    </location>
</feature>
<dbReference type="NCBIfam" id="TIGR00916">
    <property type="entry name" value="2A0604s01"/>
    <property type="match status" value="1"/>
</dbReference>
<evidence type="ECO:0000313" key="11">
    <source>
        <dbReference type="EMBL" id="KKB96583.1"/>
    </source>
</evidence>
<comment type="subunit">
    <text evidence="9">Forms a complex with SecD. Part of the essential Sec protein translocation apparatus which comprises SecA, SecYEG and auxiliary proteins SecDF-YajC and YidC.</text>
</comment>
<feature type="transmembrane region" description="Helical" evidence="9">
    <location>
        <begin position="193"/>
        <end position="214"/>
    </location>
</feature>
<dbReference type="NCBIfam" id="TIGR00966">
    <property type="entry name" value="transloc_SecF"/>
    <property type="match status" value="1"/>
</dbReference>
<evidence type="ECO:0000256" key="8">
    <source>
        <dbReference type="ARBA" id="ARBA00023136"/>
    </source>
</evidence>
<sequence>MKLFPVSILSDNLKIDFMGKKKVSFTITLILIVASFFFLSSSNLNYGIDFTGGILIEARSENSFELAAIRDSLNKLEVGEVSLQNLGSDKDLLIKIGGKTDLENEKIIELIKSDLSLINKNIEYRKIDYVGPQVGKELIENGVYASILSFLAIMIYIGFRFQWQYSVGLVLALLHDVIVSLGFLSVSQFEFNLTSIAAILTIVGYSVNDSVVIFDRIRENIAKYKQNSISEIINISLNQTLSRTILTVSTTLLATLALILFAGKTVESFAWVVFAGIIIGTYSSVYISAPILIYFNLRK</sequence>
<keyword evidence="4 9" id="KW-0812">Transmembrane</keyword>
<dbReference type="SUPFAM" id="SSF82866">
    <property type="entry name" value="Multidrug efflux transporter AcrB transmembrane domain"/>
    <property type="match status" value="1"/>
</dbReference>
<dbReference type="PRINTS" id="PR01755">
    <property type="entry name" value="SECFTRNLCASE"/>
</dbReference>
<dbReference type="InterPro" id="IPR022813">
    <property type="entry name" value="SecD/SecF_arch_bac"/>
</dbReference>
<evidence type="ECO:0000256" key="1">
    <source>
        <dbReference type="ARBA" id="ARBA00004651"/>
    </source>
</evidence>
<comment type="function">
    <text evidence="9">Part of the Sec protein translocase complex. Interacts with the SecYEG preprotein conducting channel. SecDF uses the proton motive force (PMF) to complete protein translocation after the ATP-dependent function of SecA.</text>
</comment>
<dbReference type="InterPro" id="IPR005665">
    <property type="entry name" value="SecF_bac"/>
</dbReference>
<dbReference type="InterPro" id="IPR055344">
    <property type="entry name" value="SecD_SecF_C_bact"/>
</dbReference>
<dbReference type="Proteomes" id="UP000033358">
    <property type="component" value="Unassembled WGS sequence"/>
</dbReference>
<keyword evidence="6 9" id="KW-1133">Transmembrane helix</keyword>
<dbReference type="Pfam" id="PF02355">
    <property type="entry name" value="SecD_SecF_C"/>
    <property type="match status" value="1"/>
</dbReference>
<feature type="transmembrane region" description="Helical" evidence="9">
    <location>
        <begin position="269"/>
        <end position="295"/>
    </location>
</feature>
<dbReference type="PANTHER" id="PTHR30081:SF8">
    <property type="entry name" value="PROTEIN TRANSLOCASE SUBUNIT SECF"/>
    <property type="match status" value="1"/>
</dbReference>
<feature type="transmembrane region" description="Helical" evidence="9">
    <location>
        <begin position="23"/>
        <end position="40"/>
    </location>
</feature>
<gene>
    <name evidence="9 11" type="primary">secF</name>
    <name evidence="11" type="ORF">SZ25_00326</name>
</gene>
<dbReference type="AlphaFoldDB" id="A0A0F5MP24"/>
<organism evidence="11 12">
    <name type="scientific">Candidatus Arcanibacter lacustris</name>
    <dbReference type="NCBI Taxonomy" id="1607817"/>
    <lineage>
        <taxon>Bacteria</taxon>
        <taxon>Pseudomonadati</taxon>
        <taxon>Pseudomonadota</taxon>
        <taxon>Alphaproteobacteria</taxon>
        <taxon>Rickettsiales</taxon>
        <taxon>Candidatus Arcanibacter</taxon>
    </lineage>
</organism>
<dbReference type="InterPro" id="IPR022646">
    <property type="entry name" value="SecD/SecF_CS"/>
</dbReference>
<evidence type="ECO:0000256" key="4">
    <source>
        <dbReference type="ARBA" id="ARBA00022692"/>
    </source>
</evidence>
<dbReference type="HAMAP" id="MF_01464_B">
    <property type="entry name" value="SecF_B"/>
    <property type="match status" value="1"/>
</dbReference>
<dbReference type="PATRIC" id="fig|1607817.3.peg.324"/>
<dbReference type="GO" id="GO:0015450">
    <property type="term" value="F:protein-transporting ATPase activity"/>
    <property type="evidence" value="ECO:0007669"/>
    <property type="project" value="InterPro"/>
</dbReference>
<feature type="transmembrane region" description="Helical" evidence="9">
    <location>
        <begin position="166"/>
        <end position="187"/>
    </location>
</feature>
<keyword evidence="5 9" id="KW-0653">Protein transport</keyword>
<dbReference type="InterPro" id="IPR048634">
    <property type="entry name" value="SecD_SecF_C"/>
</dbReference>
<dbReference type="GO" id="GO:0065002">
    <property type="term" value="P:intracellular protein transmembrane transport"/>
    <property type="evidence" value="ECO:0007669"/>
    <property type="project" value="UniProtKB-UniRule"/>
</dbReference>
<comment type="similarity">
    <text evidence="9">Belongs to the SecD/SecF family. SecF subfamily.</text>
</comment>
<protein>
    <recommendedName>
        <fullName evidence="9">Protein-export membrane protein SecF</fullName>
    </recommendedName>
</protein>
<reference evidence="11 12" key="1">
    <citation type="submission" date="2015-02" db="EMBL/GenBank/DDBJ databases">
        <title>Single cell genomics of a rare environmental alphaproteobacterium provides unique insights into Rickettsiaceae evolution.</title>
        <authorList>
            <person name="Martijn J."/>
            <person name="Schulz F."/>
            <person name="Zaremba-Niedzwiedzka K."/>
            <person name="Viklund J."/>
            <person name="Stepanauskas R."/>
            <person name="Andersson S.G.E."/>
            <person name="Horn M."/>
            <person name="Guy L."/>
            <person name="Ettema T.J.G."/>
        </authorList>
    </citation>
    <scope>NUCLEOTIDE SEQUENCE [LARGE SCALE GENOMIC DNA]</scope>
    <source>
        <strain evidence="11 12">SCGC AAA041-L04</strain>
    </source>
</reference>
<dbReference type="EMBL" id="JYHA01000051">
    <property type="protein sequence ID" value="KKB96583.1"/>
    <property type="molecule type" value="Genomic_DNA"/>
</dbReference>
<dbReference type="GO" id="GO:0006605">
    <property type="term" value="P:protein targeting"/>
    <property type="evidence" value="ECO:0007669"/>
    <property type="project" value="UniProtKB-UniRule"/>
</dbReference>
<dbReference type="GO" id="GO:0005886">
    <property type="term" value="C:plasma membrane"/>
    <property type="evidence" value="ECO:0007669"/>
    <property type="project" value="UniProtKB-SubCell"/>
</dbReference>
<keyword evidence="8 9" id="KW-0472">Membrane</keyword>
<dbReference type="InterPro" id="IPR022645">
    <property type="entry name" value="SecD/SecF_bac"/>
</dbReference>
<comment type="caution">
    <text evidence="11">The sequence shown here is derived from an EMBL/GenBank/DDBJ whole genome shotgun (WGS) entry which is preliminary data.</text>
</comment>
<evidence type="ECO:0000256" key="9">
    <source>
        <dbReference type="HAMAP-Rule" id="MF_01464"/>
    </source>
</evidence>
<evidence type="ECO:0000259" key="10">
    <source>
        <dbReference type="Pfam" id="PF02355"/>
    </source>
</evidence>